<dbReference type="AlphaFoldDB" id="A0A2V1CZ31"/>
<dbReference type="EMBL" id="KZ806299">
    <property type="protein sequence ID" value="PVH90453.1"/>
    <property type="molecule type" value="Genomic_DNA"/>
</dbReference>
<dbReference type="Proteomes" id="UP000244855">
    <property type="component" value="Unassembled WGS sequence"/>
</dbReference>
<reference evidence="2 3" key="1">
    <citation type="journal article" date="2018" name="Sci. Rep.">
        <title>Comparative genomics provides insights into the lifestyle and reveals functional heterogeneity of dark septate endophytic fungi.</title>
        <authorList>
            <person name="Knapp D.G."/>
            <person name="Nemeth J.B."/>
            <person name="Barry K."/>
            <person name="Hainaut M."/>
            <person name="Henrissat B."/>
            <person name="Johnson J."/>
            <person name="Kuo A."/>
            <person name="Lim J.H.P."/>
            <person name="Lipzen A."/>
            <person name="Nolan M."/>
            <person name="Ohm R.A."/>
            <person name="Tamas L."/>
            <person name="Grigoriev I.V."/>
            <person name="Spatafora J.W."/>
            <person name="Nagy L.G."/>
            <person name="Kovacs G.M."/>
        </authorList>
    </citation>
    <scope>NUCLEOTIDE SEQUENCE [LARGE SCALE GENOMIC DNA]</scope>
    <source>
        <strain evidence="2 3">DSE2036</strain>
    </source>
</reference>
<protein>
    <recommendedName>
        <fullName evidence="4">Zn(2)-C6 fungal-type domain-containing protein</fullName>
    </recommendedName>
</protein>
<proteinExistence type="predicted"/>
<sequence>MPRTGQARSRRKDVPANARPLRRRACNFCRKRKAKCGSVGLHASCTETRQRCTAGRSKRRTQVSSKEATSTQSLESTGAMKAAQEAHDIASPEINAAGSPTLSATASVHGRERQQPLSKTIPKQCIVAAVEEDETKEPASQLSIWRRPELLDLTLVEATRYLDQLDSLPGDKYEVGHVLERRCFCAGHTCVEEDSKYEDAQWGDCWDRVDST</sequence>
<evidence type="ECO:0000313" key="2">
    <source>
        <dbReference type="EMBL" id="PVH90453.1"/>
    </source>
</evidence>
<gene>
    <name evidence="2" type="ORF">DM02DRAFT_621016</name>
</gene>
<accession>A0A2V1CZ31</accession>
<name>A0A2V1CZ31_9PLEO</name>
<evidence type="ECO:0008006" key="4">
    <source>
        <dbReference type="Google" id="ProtNLM"/>
    </source>
</evidence>
<feature type="region of interest" description="Disordered" evidence="1">
    <location>
        <begin position="49"/>
        <end position="78"/>
    </location>
</feature>
<evidence type="ECO:0000313" key="3">
    <source>
        <dbReference type="Proteomes" id="UP000244855"/>
    </source>
</evidence>
<organism evidence="2 3">
    <name type="scientific">Periconia macrospinosa</name>
    <dbReference type="NCBI Taxonomy" id="97972"/>
    <lineage>
        <taxon>Eukaryota</taxon>
        <taxon>Fungi</taxon>
        <taxon>Dikarya</taxon>
        <taxon>Ascomycota</taxon>
        <taxon>Pezizomycotina</taxon>
        <taxon>Dothideomycetes</taxon>
        <taxon>Pleosporomycetidae</taxon>
        <taxon>Pleosporales</taxon>
        <taxon>Massarineae</taxon>
        <taxon>Periconiaceae</taxon>
        <taxon>Periconia</taxon>
    </lineage>
</organism>
<feature type="compositionally biased region" description="Polar residues" evidence="1">
    <location>
        <begin position="62"/>
        <end position="76"/>
    </location>
</feature>
<keyword evidence="3" id="KW-1185">Reference proteome</keyword>
<evidence type="ECO:0000256" key="1">
    <source>
        <dbReference type="SAM" id="MobiDB-lite"/>
    </source>
</evidence>